<evidence type="ECO:0000256" key="1">
    <source>
        <dbReference type="PROSITE-ProRule" id="PRU00339"/>
    </source>
</evidence>
<dbReference type="SUPFAM" id="SSF48452">
    <property type="entry name" value="TPR-like"/>
    <property type="match status" value="1"/>
</dbReference>
<accession>A0A3A8MLY3</accession>
<feature type="repeat" description="TPR" evidence="1">
    <location>
        <begin position="40"/>
        <end position="73"/>
    </location>
</feature>
<dbReference type="SMART" id="SM00028">
    <property type="entry name" value="TPR"/>
    <property type="match status" value="2"/>
</dbReference>
<evidence type="ECO:0000313" key="3">
    <source>
        <dbReference type="Proteomes" id="UP000273405"/>
    </source>
</evidence>
<reference evidence="3" key="1">
    <citation type="submission" date="2018-09" db="EMBL/GenBank/DDBJ databases">
        <authorList>
            <person name="Livingstone P.G."/>
            <person name="Whitworth D.E."/>
        </authorList>
    </citation>
    <scope>NUCLEOTIDE SEQUENCE [LARGE SCALE GENOMIC DNA]</scope>
    <source>
        <strain evidence="3">CA040B</strain>
    </source>
</reference>
<gene>
    <name evidence="2" type="ORF">D7X12_37445</name>
</gene>
<dbReference type="EMBL" id="RAWG01000418">
    <property type="protein sequence ID" value="RKH32289.1"/>
    <property type="molecule type" value="Genomic_DNA"/>
</dbReference>
<dbReference type="PROSITE" id="PS50005">
    <property type="entry name" value="TPR"/>
    <property type="match status" value="2"/>
</dbReference>
<protein>
    <submittedName>
        <fullName evidence="2">Uncharacterized protein</fullName>
    </submittedName>
</protein>
<dbReference type="Pfam" id="PF13432">
    <property type="entry name" value="TPR_16"/>
    <property type="match status" value="1"/>
</dbReference>
<keyword evidence="3" id="KW-1185">Reference proteome</keyword>
<name>A0A3A8MLY3_9BACT</name>
<sequence>MPQATLYRWATTAHQIMQAGRTAQALDIFKGLVAASPYDSVLHCQVGAAYMTLERFDEAFNAFEQSLKFNADNGDALVGRGEIFLRRGNVPAALQDFSRAIQNDPSLQRRSTQRARGTLLALKQQAERVQGSGGPSAPSKK</sequence>
<dbReference type="Proteomes" id="UP000273405">
    <property type="component" value="Unassembled WGS sequence"/>
</dbReference>
<dbReference type="Gene3D" id="1.25.40.10">
    <property type="entry name" value="Tetratricopeptide repeat domain"/>
    <property type="match status" value="1"/>
</dbReference>
<dbReference type="OrthoDB" id="5513993at2"/>
<feature type="repeat" description="TPR" evidence="1">
    <location>
        <begin position="74"/>
        <end position="107"/>
    </location>
</feature>
<comment type="caution">
    <text evidence="2">The sequence shown here is derived from an EMBL/GenBank/DDBJ whole genome shotgun (WGS) entry which is preliminary data.</text>
</comment>
<organism evidence="2 3">
    <name type="scientific">Corallococcus sicarius</name>
    <dbReference type="NCBI Taxonomy" id="2316726"/>
    <lineage>
        <taxon>Bacteria</taxon>
        <taxon>Pseudomonadati</taxon>
        <taxon>Myxococcota</taxon>
        <taxon>Myxococcia</taxon>
        <taxon>Myxococcales</taxon>
        <taxon>Cystobacterineae</taxon>
        <taxon>Myxococcaceae</taxon>
        <taxon>Corallococcus</taxon>
    </lineage>
</organism>
<proteinExistence type="predicted"/>
<dbReference type="InterPro" id="IPR011990">
    <property type="entry name" value="TPR-like_helical_dom_sf"/>
</dbReference>
<evidence type="ECO:0000313" key="2">
    <source>
        <dbReference type="EMBL" id="RKH32289.1"/>
    </source>
</evidence>
<dbReference type="InterPro" id="IPR019734">
    <property type="entry name" value="TPR_rpt"/>
</dbReference>
<keyword evidence="1" id="KW-0802">TPR repeat</keyword>
<dbReference type="AlphaFoldDB" id="A0A3A8MLY3"/>